<dbReference type="Pfam" id="PF13041">
    <property type="entry name" value="PPR_2"/>
    <property type="match status" value="1"/>
</dbReference>
<organism evidence="5 6">
    <name type="scientific">Rosa chinensis</name>
    <name type="common">China rose</name>
    <dbReference type="NCBI Taxonomy" id="74649"/>
    <lineage>
        <taxon>Eukaryota</taxon>
        <taxon>Viridiplantae</taxon>
        <taxon>Streptophyta</taxon>
        <taxon>Embryophyta</taxon>
        <taxon>Tracheophyta</taxon>
        <taxon>Spermatophyta</taxon>
        <taxon>Magnoliopsida</taxon>
        <taxon>eudicotyledons</taxon>
        <taxon>Gunneridae</taxon>
        <taxon>Pentapetalae</taxon>
        <taxon>rosids</taxon>
        <taxon>fabids</taxon>
        <taxon>Rosales</taxon>
        <taxon>Rosaceae</taxon>
        <taxon>Rosoideae</taxon>
        <taxon>Rosoideae incertae sedis</taxon>
        <taxon>Rosa</taxon>
    </lineage>
</organism>
<comment type="similarity">
    <text evidence="1">Belongs to the PPR family. P subfamily.</text>
</comment>
<evidence type="ECO:0000313" key="6">
    <source>
        <dbReference type="Proteomes" id="UP000238479"/>
    </source>
</evidence>
<feature type="transmembrane region" description="Helical" evidence="4">
    <location>
        <begin position="88"/>
        <end position="107"/>
    </location>
</feature>
<comment type="caution">
    <text evidence="5">The sequence shown here is derived from an EMBL/GenBank/DDBJ whole genome shotgun (WGS) entry which is preliminary data.</text>
</comment>
<name>A0A2P6PGT4_ROSCH</name>
<evidence type="ECO:0000256" key="3">
    <source>
        <dbReference type="PROSITE-ProRule" id="PRU00708"/>
    </source>
</evidence>
<keyword evidence="4" id="KW-1133">Transmembrane helix</keyword>
<proteinExistence type="inferred from homology"/>
<protein>
    <submittedName>
        <fullName evidence="5">Putative pentatricopeptide</fullName>
    </submittedName>
</protein>
<dbReference type="PANTHER" id="PTHR47941">
    <property type="entry name" value="PENTATRICOPEPTIDE REPEAT-CONTAINING PROTEIN 3, MITOCHONDRIAL"/>
    <property type="match status" value="1"/>
</dbReference>
<dbReference type="EMBL" id="PDCK01000045">
    <property type="protein sequence ID" value="PRQ21143.1"/>
    <property type="molecule type" value="Genomic_DNA"/>
</dbReference>
<dbReference type="InterPro" id="IPR002885">
    <property type="entry name" value="PPR_rpt"/>
</dbReference>
<dbReference type="Proteomes" id="UP000238479">
    <property type="component" value="Chromosome 7"/>
</dbReference>
<reference evidence="5 6" key="1">
    <citation type="journal article" date="2018" name="Nat. Genet.">
        <title>The Rosa genome provides new insights in the design of modern roses.</title>
        <authorList>
            <person name="Bendahmane M."/>
        </authorList>
    </citation>
    <scope>NUCLEOTIDE SEQUENCE [LARGE SCALE GENOMIC DNA]</scope>
    <source>
        <strain evidence="6">cv. Old Blush</strain>
    </source>
</reference>
<dbReference type="OrthoDB" id="185373at2759"/>
<evidence type="ECO:0000256" key="2">
    <source>
        <dbReference type="ARBA" id="ARBA00022737"/>
    </source>
</evidence>
<dbReference type="Gene3D" id="1.25.40.10">
    <property type="entry name" value="Tetratricopeptide repeat domain"/>
    <property type="match status" value="2"/>
</dbReference>
<keyword evidence="2" id="KW-0677">Repeat</keyword>
<evidence type="ECO:0000256" key="1">
    <source>
        <dbReference type="ARBA" id="ARBA00007626"/>
    </source>
</evidence>
<keyword evidence="4" id="KW-0472">Membrane</keyword>
<gene>
    <name evidence="5" type="ORF">RchiOBHm_Chr7g0235931</name>
</gene>
<keyword evidence="4" id="KW-0812">Transmembrane</keyword>
<dbReference type="PROSITE" id="PS51375">
    <property type="entry name" value="PPR"/>
    <property type="match status" value="1"/>
</dbReference>
<accession>A0A2P6PGT4</accession>
<sequence length="208" mass="23416">MKVLKKATKYCEDKDLKEMCDMNIGDYDSLNEYAIKVFDAMANDTLADEAKELFKPRSESAVLPDVAIYTIVIWACICSSKIKAAHNVYLYMIANGVTPISCTYIILINTLANNSSSYVNFVRCAKKYFLEMLDKGMTPPSSSYMAVFKAIARQEPVVKAKEFLEQIQAKGFSPKLDVPHFDVAYMEEAMKALKMADVLINAKKLQKL</sequence>
<evidence type="ECO:0000256" key="4">
    <source>
        <dbReference type="SAM" id="Phobius"/>
    </source>
</evidence>
<keyword evidence="6" id="KW-1185">Reference proteome</keyword>
<dbReference type="Gramene" id="PRQ21143">
    <property type="protein sequence ID" value="PRQ21143"/>
    <property type="gene ID" value="RchiOBHm_Chr7g0235931"/>
</dbReference>
<feature type="repeat" description="PPR" evidence="3">
    <location>
        <begin position="65"/>
        <end position="99"/>
    </location>
</feature>
<dbReference type="InterPro" id="IPR011990">
    <property type="entry name" value="TPR-like_helical_dom_sf"/>
</dbReference>
<dbReference type="AlphaFoldDB" id="A0A2P6PGT4"/>
<evidence type="ECO:0000313" key="5">
    <source>
        <dbReference type="EMBL" id="PRQ21143.1"/>
    </source>
</evidence>